<dbReference type="GO" id="GO:0016791">
    <property type="term" value="F:phosphatase activity"/>
    <property type="evidence" value="ECO:0007669"/>
    <property type="project" value="UniProtKB-ARBA"/>
</dbReference>
<dbReference type="SUPFAM" id="SSF56655">
    <property type="entry name" value="Carbohydrate phosphatase"/>
    <property type="match status" value="1"/>
</dbReference>
<evidence type="ECO:0000256" key="6">
    <source>
        <dbReference type="PIRSR" id="PIRSR600760-2"/>
    </source>
</evidence>
<dbReference type="KEGG" id="lck:HN018_04795"/>
<reference evidence="7 8" key="1">
    <citation type="journal article" date="2014" name="World J. Microbiol. Biotechnol.">
        <title>Biodiversity and physiological characteristics of Antarctic and Arctic lichens-associated bacteria.</title>
        <authorList>
            <person name="Lee Y.M."/>
            <person name="Kim E.H."/>
            <person name="Lee H.K."/>
            <person name="Hong S.G."/>
        </authorList>
    </citation>
    <scope>NUCLEOTIDE SEQUENCE [LARGE SCALE GENOMIC DNA]</scope>
    <source>
        <strain evidence="7 8">PAMC 26569</strain>
    </source>
</reference>
<dbReference type="InterPro" id="IPR020583">
    <property type="entry name" value="Inositol_monoP_metal-BS"/>
</dbReference>
<dbReference type="AlphaFoldDB" id="A0A6M8HMA8"/>
<feature type="binding site" evidence="6">
    <location>
        <position position="91"/>
    </location>
    <ligand>
        <name>Mg(2+)</name>
        <dbReference type="ChEBI" id="CHEBI:18420"/>
        <label>1</label>
        <note>catalytic</note>
    </ligand>
</feature>
<keyword evidence="3 6" id="KW-0479">Metal-binding</keyword>
<evidence type="ECO:0000256" key="3">
    <source>
        <dbReference type="ARBA" id="ARBA00022723"/>
    </source>
</evidence>
<dbReference type="InterPro" id="IPR000760">
    <property type="entry name" value="Inositol_monophosphatase-like"/>
</dbReference>
<dbReference type="Gene3D" id="3.30.540.10">
    <property type="entry name" value="Fructose-1,6-Bisphosphatase, subunit A, domain 1"/>
    <property type="match status" value="1"/>
</dbReference>
<dbReference type="Gene3D" id="3.40.190.80">
    <property type="match status" value="1"/>
</dbReference>
<evidence type="ECO:0000256" key="2">
    <source>
        <dbReference type="ARBA" id="ARBA00009759"/>
    </source>
</evidence>
<feature type="binding site" evidence="6">
    <location>
        <position position="73"/>
    </location>
    <ligand>
        <name>Mg(2+)</name>
        <dbReference type="ChEBI" id="CHEBI:18420"/>
        <label>1</label>
        <note>catalytic</note>
    </ligand>
</feature>
<keyword evidence="5 6" id="KW-0460">Magnesium</keyword>
<feature type="binding site" evidence="6">
    <location>
        <position position="89"/>
    </location>
    <ligand>
        <name>Mg(2+)</name>
        <dbReference type="ChEBI" id="CHEBI:18420"/>
        <label>1</label>
        <note>catalytic</note>
    </ligand>
</feature>
<feature type="binding site" evidence="6">
    <location>
        <position position="92"/>
    </location>
    <ligand>
        <name>Mg(2+)</name>
        <dbReference type="ChEBI" id="CHEBI:18420"/>
        <label>1</label>
        <note>catalytic</note>
    </ligand>
</feature>
<dbReference type="RefSeq" id="WP_171834440.1">
    <property type="nucleotide sequence ID" value="NZ_CP053708.1"/>
</dbReference>
<evidence type="ECO:0000256" key="5">
    <source>
        <dbReference type="ARBA" id="ARBA00022842"/>
    </source>
</evidence>
<proteinExistence type="inferred from homology"/>
<evidence type="ECO:0000313" key="7">
    <source>
        <dbReference type="EMBL" id="QKE89446.1"/>
    </source>
</evidence>
<evidence type="ECO:0000256" key="1">
    <source>
        <dbReference type="ARBA" id="ARBA00001946"/>
    </source>
</evidence>
<feature type="binding site" evidence="6">
    <location>
        <position position="216"/>
    </location>
    <ligand>
        <name>Mg(2+)</name>
        <dbReference type="ChEBI" id="CHEBI:18420"/>
        <label>1</label>
        <note>catalytic</note>
    </ligand>
</feature>
<dbReference type="PRINTS" id="PR00377">
    <property type="entry name" value="IMPHPHTASES"/>
</dbReference>
<dbReference type="PROSITE" id="PS00629">
    <property type="entry name" value="IMP_1"/>
    <property type="match status" value="1"/>
</dbReference>
<accession>A0A6M8HMA8</accession>
<evidence type="ECO:0000256" key="4">
    <source>
        <dbReference type="ARBA" id="ARBA00022801"/>
    </source>
</evidence>
<dbReference type="GO" id="GO:0000105">
    <property type="term" value="P:L-histidine biosynthetic process"/>
    <property type="evidence" value="ECO:0007669"/>
    <property type="project" value="TreeGrafter"/>
</dbReference>
<protein>
    <submittedName>
        <fullName evidence="7">Inositol monophosphatase family protein</fullName>
    </submittedName>
</protein>
<comment type="cofactor">
    <cofactor evidence="1 6">
        <name>Mg(2+)</name>
        <dbReference type="ChEBI" id="CHEBI:18420"/>
    </cofactor>
</comment>
<dbReference type="InterPro" id="IPR051090">
    <property type="entry name" value="Inositol_monoP_superfamily"/>
</dbReference>
<dbReference type="PANTHER" id="PTHR43200:SF6">
    <property type="entry name" value="3'(2'),5'-BISPHOSPHATE NUCLEOTIDASE"/>
    <property type="match status" value="1"/>
</dbReference>
<keyword evidence="4" id="KW-0378">Hydrolase</keyword>
<dbReference type="Pfam" id="PF00459">
    <property type="entry name" value="Inositol_P"/>
    <property type="match status" value="1"/>
</dbReference>
<sequence>MSVVGLGDRDRLLAAAIAAVEVAGQVIRPFFRSGLGAELKGDQSPVTVADRNAEQAMRTLLSQRVPEAGILGEEFGLDRPDARLRWVLDPIDGTRAFITGRPTFGILVGLLMDGVPVLGIIDQPITGERWVGVAGEPTHFAGPFGGAAGTRSCLSLNEAELSCTSPAMMDGATQPRFDALEAGVRRTSWGGDCYAYGLLALGHIDIIAERDMKIWDWAALVPVIEGAGGRVTDWNGDRLREDGDGSVLAVGDPALGDRAVEALRGRPG</sequence>
<dbReference type="PANTHER" id="PTHR43200">
    <property type="entry name" value="PHOSPHATASE"/>
    <property type="match status" value="1"/>
</dbReference>
<name>A0A6M8HMA8_9PROT</name>
<gene>
    <name evidence="7" type="ORF">HN018_04795</name>
</gene>
<dbReference type="Proteomes" id="UP000500767">
    <property type="component" value="Chromosome"/>
</dbReference>
<dbReference type="EMBL" id="CP053708">
    <property type="protein sequence ID" value="QKE89446.1"/>
    <property type="molecule type" value="Genomic_DNA"/>
</dbReference>
<keyword evidence="8" id="KW-1185">Reference proteome</keyword>
<evidence type="ECO:0000313" key="8">
    <source>
        <dbReference type="Proteomes" id="UP000500767"/>
    </source>
</evidence>
<organism evidence="7 8">
    <name type="scientific">Lichenicola cladoniae</name>
    <dbReference type="NCBI Taxonomy" id="1484109"/>
    <lineage>
        <taxon>Bacteria</taxon>
        <taxon>Pseudomonadati</taxon>
        <taxon>Pseudomonadota</taxon>
        <taxon>Alphaproteobacteria</taxon>
        <taxon>Acetobacterales</taxon>
        <taxon>Acetobacteraceae</taxon>
        <taxon>Lichenicola</taxon>
    </lineage>
</organism>
<comment type="similarity">
    <text evidence="2">Belongs to the inositol monophosphatase superfamily.</text>
</comment>
<dbReference type="CDD" id="cd01641">
    <property type="entry name" value="Bacterial_IMPase_like_1"/>
    <property type="match status" value="1"/>
</dbReference>
<dbReference type="GO" id="GO:0046872">
    <property type="term" value="F:metal ion binding"/>
    <property type="evidence" value="ECO:0007669"/>
    <property type="project" value="UniProtKB-KW"/>
</dbReference>